<feature type="compositionally biased region" description="Pro residues" evidence="1">
    <location>
        <begin position="8"/>
        <end position="20"/>
    </location>
</feature>
<dbReference type="InterPro" id="IPR027373">
    <property type="entry name" value="RHH_dom"/>
</dbReference>
<dbReference type="EMBL" id="CP000489">
    <property type="protein sequence ID" value="ABL70001.1"/>
    <property type="molecule type" value="Genomic_DNA"/>
</dbReference>
<dbReference type="eggNOG" id="COG4321">
    <property type="taxonomic scope" value="Bacteria"/>
</dbReference>
<dbReference type="RefSeq" id="WP_011748198.1">
    <property type="nucleotide sequence ID" value="NC_008686.1"/>
</dbReference>
<organism evidence="3 4">
    <name type="scientific">Paracoccus denitrificans (strain Pd 1222)</name>
    <dbReference type="NCBI Taxonomy" id="318586"/>
    <lineage>
        <taxon>Bacteria</taxon>
        <taxon>Pseudomonadati</taxon>
        <taxon>Pseudomonadota</taxon>
        <taxon>Alphaproteobacteria</taxon>
        <taxon>Rhodobacterales</taxon>
        <taxon>Paracoccaceae</taxon>
        <taxon>Paracoccus</taxon>
    </lineage>
</organism>
<dbReference type="AlphaFoldDB" id="A1B3A7"/>
<dbReference type="GeneID" id="93450304"/>
<dbReference type="Gene3D" id="1.10.3990.20">
    <property type="entry name" value="protein bp1543"/>
    <property type="match status" value="1"/>
</dbReference>
<accession>A1B3A7</accession>
<sequence length="91" mass="9624">MATNDPPAAGPLPLPLPPMSAPSKRSVTIGGHRTSVSLEDAFWRELRELARAGGRTTATLIAEIDAARPPEVGLATALRLFVLAEIVKNRA</sequence>
<protein>
    <submittedName>
        <fullName evidence="3">Uncharacterized arylsulfate sulfotransferase-like protein</fullName>
    </submittedName>
</protein>
<keyword evidence="3" id="KW-0808">Transferase</keyword>
<evidence type="ECO:0000313" key="3">
    <source>
        <dbReference type="EMBL" id="ABL70001.1"/>
    </source>
</evidence>
<keyword evidence="4" id="KW-1185">Reference proteome</keyword>
<name>A1B3A7_PARDP</name>
<evidence type="ECO:0000256" key="1">
    <source>
        <dbReference type="SAM" id="MobiDB-lite"/>
    </source>
</evidence>
<dbReference type="Pfam" id="PF13467">
    <property type="entry name" value="RHH_4"/>
    <property type="match status" value="1"/>
</dbReference>
<feature type="domain" description="Ribbon-helix-helix" evidence="2">
    <location>
        <begin position="23"/>
        <end position="85"/>
    </location>
</feature>
<evidence type="ECO:0000259" key="2">
    <source>
        <dbReference type="Pfam" id="PF13467"/>
    </source>
</evidence>
<dbReference type="HOGENOM" id="CLU_155738_3_0_5"/>
<dbReference type="STRING" id="318586.Pden_1906"/>
<reference evidence="4" key="1">
    <citation type="submission" date="2006-12" db="EMBL/GenBank/DDBJ databases">
        <title>Complete sequence of chromosome 1 of Paracoccus denitrificans PD1222.</title>
        <authorList>
            <person name="Copeland A."/>
            <person name="Lucas S."/>
            <person name="Lapidus A."/>
            <person name="Barry K."/>
            <person name="Detter J.C."/>
            <person name="Glavina del Rio T."/>
            <person name="Hammon N."/>
            <person name="Israni S."/>
            <person name="Dalin E."/>
            <person name="Tice H."/>
            <person name="Pitluck S."/>
            <person name="Munk A.C."/>
            <person name="Brettin T."/>
            <person name="Bruce D."/>
            <person name="Han C."/>
            <person name="Tapia R."/>
            <person name="Gilna P."/>
            <person name="Schmutz J."/>
            <person name="Larimer F."/>
            <person name="Land M."/>
            <person name="Hauser L."/>
            <person name="Kyrpides N."/>
            <person name="Lykidis A."/>
            <person name="Spiro S."/>
            <person name="Richardson D.J."/>
            <person name="Moir J.W.B."/>
            <person name="Ferguson S.J."/>
            <person name="van Spanning R.J.M."/>
            <person name="Richardson P."/>
        </authorList>
    </citation>
    <scope>NUCLEOTIDE SEQUENCE [LARGE SCALE GENOMIC DNA]</scope>
    <source>
        <strain evidence="4">Pd 1222</strain>
    </source>
</reference>
<dbReference type="InterPro" id="IPR038268">
    <property type="entry name" value="RHH_sf"/>
</dbReference>
<proteinExistence type="predicted"/>
<dbReference type="EnsemblBacteria" id="ABL70001">
    <property type="protein sequence ID" value="ABL70001"/>
    <property type="gene ID" value="Pden_1906"/>
</dbReference>
<feature type="region of interest" description="Disordered" evidence="1">
    <location>
        <begin position="1"/>
        <end position="30"/>
    </location>
</feature>
<gene>
    <name evidence="3" type="ordered locus">Pden_1906</name>
</gene>
<dbReference type="Proteomes" id="UP000000361">
    <property type="component" value="Chromosome 1"/>
</dbReference>
<dbReference type="GO" id="GO:0016740">
    <property type="term" value="F:transferase activity"/>
    <property type="evidence" value="ECO:0007669"/>
    <property type="project" value="UniProtKB-KW"/>
</dbReference>
<dbReference type="KEGG" id="pde:Pden_1906"/>
<evidence type="ECO:0000313" key="4">
    <source>
        <dbReference type="Proteomes" id="UP000000361"/>
    </source>
</evidence>